<keyword evidence="2" id="KW-0812">Transmembrane</keyword>
<dbReference type="AlphaFoldDB" id="A0AAN8K3C0"/>
<evidence type="ECO:0000313" key="3">
    <source>
        <dbReference type="EMBL" id="KAK6188392.1"/>
    </source>
</evidence>
<evidence type="ECO:0000313" key="4">
    <source>
        <dbReference type="Proteomes" id="UP001347796"/>
    </source>
</evidence>
<accession>A0AAN8K3C0</accession>
<feature type="region of interest" description="Disordered" evidence="1">
    <location>
        <begin position="127"/>
        <end position="163"/>
    </location>
</feature>
<organism evidence="3 4">
    <name type="scientific">Patella caerulea</name>
    <name type="common">Rayed Mediterranean limpet</name>
    <dbReference type="NCBI Taxonomy" id="87958"/>
    <lineage>
        <taxon>Eukaryota</taxon>
        <taxon>Metazoa</taxon>
        <taxon>Spiralia</taxon>
        <taxon>Lophotrochozoa</taxon>
        <taxon>Mollusca</taxon>
        <taxon>Gastropoda</taxon>
        <taxon>Patellogastropoda</taxon>
        <taxon>Patelloidea</taxon>
        <taxon>Patellidae</taxon>
        <taxon>Patella</taxon>
    </lineage>
</organism>
<reference evidence="3 4" key="1">
    <citation type="submission" date="2024-01" db="EMBL/GenBank/DDBJ databases">
        <title>The genome of the rayed Mediterranean limpet Patella caerulea (Linnaeus, 1758).</title>
        <authorList>
            <person name="Anh-Thu Weber A."/>
            <person name="Halstead-Nussloch G."/>
        </authorList>
    </citation>
    <scope>NUCLEOTIDE SEQUENCE [LARGE SCALE GENOMIC DNA]</scope>
    <source>
        <strain evidence="3">AATW-2023a</strain>
        <tissue evidence="3">Whole specimen</tissue>
    </source>
</reference>
<feature type="transmembrane region" description="Helical" evidence="2">
    <location>
        <begin position="35"/>
        <end position="58"/>
    </location>
</feature>
<keyword evidence="2" id="KW-1133">Transmembrane helix</keyword>
<feature type="compositionally biased region" description="Low complexity" evidence="1">
    <location>
        <begin position="145"/>
        <end position="155"/>
    </location>
</feature>
<evidence type="ECO:0000256" key="1">
    <source>
        <dbReference type="SAM" id="MobiDB-lite"/>
    </source>
</evidence>
<proteinExistence type="predicted"/>
<gene>
    <name evidence="3" type="ORF">SNE40_004573</name>
</gene>
<comment type="caution">
    <text evidence="3">The sequence shown here is derived from an EMBL/GenBank/DDBJ whole genome shotgun (WGS) entry which is preliminary data.</text>
</comment>
<feature type="region of interest" description="Disordered" evidence="1">
    <location>
        <begin position="336"/>
        <end position="355"/>
    </location>
</feature>
<evidence type="ECO:0000256" key="2">
    <source>
        <dbReference type="SAM" id="Phobius"/>
    </source>
</evidence>
<keyword evidence="2" id="KW-0472">Membrane</keyword>
<dbReference type="EMBL" id="JAZGQO010000003">
    <property type="protein sequence ID" value="KAK6188392.1"/>
    <property type="molecule type" value="Genomic_DNA"/>
</dbReference>
<name>A0AAN8K3C0_PATCE</name>
<dbReference type="Proteomes" id="UP001347796">
    <property type="component" value="Unassembled WGS sequence"/>
</dbReference>
<sequence>MPPVRFPVPCTTFAPYNSTINESQALELAKDDRNALLYIVVTLLFYSMGIIIGIITYLKRERREMLEDKTFDLYFQMKSDPYTTFKAERVQMVAARLAQLEKDRLEKEILMSSEAGCSNGIQNQTSLEVNQSESSDCESIPTLASKSSPTMSSSSGNNTRPTDIDITKQTISENEINLSGDDIKSKIESVGDAKQAELVSDPAGDVKQAEPARDPAGAGAAAVAIKSEIPLKQGLGPTDNQRRTVFQVSPSGEPISSVVAKIFDSERRGGLMMSPKALHLFDRGKKRLGGRQLSLDVPDRRVTPRLKTRQLSMDIPDTELVPNLFSEVEKDRLLSEIQRDEIPEETSDDSLVSRV</sequence>
<keyword evidence="4" id="KW-1185">Reference proteome</keyword>
<protein>
    <submittedName>
        <fullName evidence="3">Uncharacterized protein</fullName>
    </submittedName>
</protein>